<dbReference type="EMBL" id="JANIEX010000661">
    <property type="protein sequence ID" value="KAJ3564456.1"/>
    <property type="molecule type" value="Genomic_DNA"/>
</dbReference>
<name>A0AAD5VMP3_9AGAR</name>
<evidence type="ECO:0000313" key="3">
    <source>
        <dbReference type="Proteomes" id="UP001213000"/>
    </source>
</evidence>
<evidence type="ECO:0000256" key="1">
    <source>
        <dbReference type="SAM" id="MobiDB-lite"/>
    </source>
</evidence>
<reference evidence="2" key="1">
    <citation type="submission" date="2022-07" db="EMBL/GenBank/DDBJ databases">
        <title>Genome Sequence of Leucocoprinus birnbaumii.</title>
        <authorList>
            <person name="Buettner E."/>
        </authorList>
    </citation>
    <scope>NUCLEOTIDE SEQUENCE</scope>
    <source>
        <strain evidence="2">VT141</strain>
    </source>
</reference>
<gene>
    <name evidence="2" type="ORF">NP233_g8284</name>
</gene>
<comment type="caution">
    <text evidence="2">The sequence shown here is derived from an EMBL/GenBank/DDBJ whole genome shotgun (WGS) entry which is preliminary data.</text>
</comment>
<organism evidence="2 3">
    <name type="scientific">Leucocoprinus birnbaumii</name>
    <dbReference type="NCBI Taxonomy" id="56174"/>
    <lineage>
        <taxon>Eukaryota</taxon>
        <taxon>Fungi</taxon>
        <taxon>Dikarya</taxon>
        <taxon>Basidiomycota</taxon>
        <taxon>Agaricomycotina</taxon>
        <taxon>Agaricomycetes</taxon>
        <taxon>Agaricomycetidae</taxon>
        <taxon>Agaricales</taxon>
        <taxon>Agaricineae</taxon>
        <taxon>Agaricaceae</taxon>
        <taxon>Leucocoprinus</taxon>
    </lineage>
</organism>
<dbReference type="Proteomes" id="UP001213000">
    <property type="component" value="Unassembled WGS sequence"/>
</dbReference>
<feature type="region of interest" description="Disordered" evidence="1">
    <location>
        <begin position="28"/>
        <end position="65"/>
    </location>
</feature>
<protein>
    <submittedName>
        <fullName evidence="2">Uncharacterized protein</fullName>
    </submittedName>
</protein>
<evidence type="ECO:0000313" key="2">
    <source>
        <dbReference type="EMBL" id="KAJ3564456.1"/>
    </source>
</evidence>
<accession>A0AAD5VMP3</accession>
<feature type="compositionally biased region" description="Polar residues" evidence="1">
    <location>
        <begin position="481"/>
        <end position="494"/>
    </location>
</feature>
<feature type="compositionally biased region" description="Basic residues" evidence="1">
    <location>
        <begin position="495"/>
        <end position="505"/>
    </location>
</feature>
<feature type="compositionally biased region" description="Low complexity" evidence="1">
    <location>
        <begin position="28"/>
        <end position="45"/>
    </location>
</feature>
<proteinExistence type="predicted"/>
<dbReference type="AlphaFoldDB" id="A0AAD5VMP3"/>
<feature type="region of interest" description="Disordered" evidence="1">
    <location>
        <begin position="481"/>
        <end position="545"/>
    </location>
</feature>
<feature type="compositionally biased region" description="Polar residues" evidence="1">
    <location>
        <begin position="506"/>
        <end position="520"/>
    </location>
</feature>
<sequence length="649" mass="71908">MLNVFGAEADSSKQKQLYDWVRNHCKTVGSDLGTDSDSDSSTNADESSDEDSSQHVSQSPRRRQGFRAIVIANNKPTIKAMIQAGYSKEDTPAPHEYIALWNNAVTKLIENLPQEVRTQYEMEAVKNEVKQSHGPTVEEIYNVQNGLHARAAEVLLELLGWDRKQYGDALFFVSLAYRDKLDNICTQRVFVSNVKEYNKHKKSFLKKYDTHVAAEMANLAACSLPKAREIPTLPRHISTVEGRLILLPIDTDDISTNEMKQTLKTFIELLWKEVNPTDDILWQPLEDSSNFHEILVHHSALEFFACLNPDKLKRQELEHLAFQLNLDPTLLTFKRYAPSKLNDSGSILPESTTETGPSDVVGLIGDSLSSRFFHSLGNTSVALVTEECSPLTGLVDNTQAAQVNNTTPIPQSDVSIIAPFQSHMVPLTNEVTTISPGKFSAIHSANLSAHMIPKAGAMLTNITPALESTRDDEVRSMDIQVPTSIQLQDGTQYQSRKKAARKGKKQTNAQRQGSKPSTPSHKVLNPIEGNGSTPPTVNVPEASGRITRRAPSGRLTKVPNRAPTTITTEGQEEPERVPKDMRYGWQTLISSSAGEIQVVEGLVGNPVPQTGKKTKASKNCRTKQQEDIGLAIIKDPYPSFTQFESIHRL</sequence>
<keyword evidence="3" id="KW-1185">Reference proteome</keyword>